<sequence>MKKPIFFFALLLVLLMSCNQKSYTVMHADTSVLTGDEVAYHLSKDLLKLEIIYTLNEPKLYKTSANHPLISNNAKVTIEDPIKITKLLVADTSQTFFITGQKLSDAFFVNTGETAQNSIAKDTVIIDANHIKKGNTLSFLTDSNIEVGAYNSVLEIKNNISKITTKDEAEFTLELLHLYKKQSIRTGHDVKRYIKKTKLKYTVIIDPSQRYANQGHWSEIKNDKIYHTIAPDYLFGEQVTLNDVVTLEFPMPKTDSLPSVSTQKPLEGVVYRSLPAVNFTLSLNDTRVASDSLSLTQLGTLKTMSVKDLERSNEASVLLFKSTKQEKTFKTEEKMEQLEYDSSKAIEASQIAIKSEYKAKLNDIDALIKTIETRKSDL</sequence>
<keyword evidence="1" id="KW-0732">Signal</keyword>
<dbReference type="AlphaFoldDB" id="A0A1I3QE77"/>
<protein>
    <submittedName>
        <fullName evidence="2">Uncharacterized protein</fullName>
    </submittedName>
</protein>
<evidence type="ECO:0000256" key="1">
    <source>
        <dbReference type="SAM" id="SignalP"/>
    </source>
</evidence>
<gene>
    <name evidence="2" type="ORF">SAMN05443431_10694</name>
</gene>
<feature type="chain" id="PRO_5011624296" evidence="1">
    <location>
        <begin position="23"/>
        <end position="378"/>
    </location>
</feature>
<organism evidence="2 3">
    <name type="scientific">Olleya namhaensis</name>
    <dbReference type="NCBI Taxonomy" id="1144750"/>
    <lineage>
        <taxon>Bacteria</taxon>
        <taxon>Pseudomonadati</taxon>
        <taxon>Bacteroidota</taxon>
        <taxon>Flavobacteriia</taxon>
        <taxon>Flavobacteriales</taxon>
        <taxon>Flavobacteriaceae</taxon>
    </lineage>
</organism>
<dbReference type="STRING" id="1144750.SAMN05443431_10694"/>
<reference evidence="3" key="1">
    <citation type="submission" date="2016-10" db="EMBL/GenBank/DDBJ databases">
        <authorList>
            <person name="Varghese N."/>
            <person name="Submissions S."/>
        </authorList>
    </citation>
    <scope>NUCLEOTIDE SEQUENCE [LARGE SCALE GENOMIC DNA]</scope>
    <source>
        <strain evidence="3">DSM 28881</strain>
    </source>
</reference>
<dbReference type="EMBL" id="FORM01000006">
    <property type="protein sequence ID" value="SFJ32030.1"/>
    <property type="molecule type" value="Genomic_DNA"/>
</dbReference>
<evidence type="ECO:0000313" key="2">
    <source>
        <dbReference type="EMBL" id="SFJ32030.1"/>
    </source>
</evidence>
<dbReference type="PROSITE" id="PS51257">
    <property type="entry name" value="PROKAR_LIPOPROTEIN"/>
    <property type="match status" value="1"/>
</dbReference>
<keyword evidence="3" id="KW-1185">Reference proteome</keyword>
<accession>A0A1I3QE77</accession>
<name>A0A1I3QE77_9FLAO</name>
<evidence type="ECO:0000313" key="3">
    <source>
        <dbReference type="Proteomes" id="UP000199559"/>
    </source>
</evidence>
<dbReference type="Proteomes" id="UP000199559">
    <property type="component" value="Unassembled WGS sequence"/>
</dbReference>
<dbReference type="RefSeq" id="WP_090840333.1">
    <property type="nucleotide sequence ID" value="NZ_FORM01000006.1"/>
</dbReference>
<proteinExistence type="predicted"/>
<feature type="signal peptide" evidence="1">
    <location>
        <begin position="1"/>
        <end position="22"/>
    </location>
</feature>